<organism evidence="1 2">
    <name type="scientific">Nocardioides potassii</name>
    <dbReference type="NCBI Taxonomy" id="2911371"/>
    <lineage>
        <taxon>Bacteria</taxon>
        <taxon>Bacillati</taxon>
        <taxon>Actinomycetota</taxon>
        <taxon>Actinomycetes</taxon>
        <taxon>Propionibacteriales</taxon>
        <taxon>Nocardioidaceae</taxon>
        <taxon>Nocardioides</taxon>
    </lineage>
</organism>
<accession>A0ABS9HA49</accession>
<evidence type="ECO:0008006" key="3">
    <source>
        <dbReference type="Google" id="ProtNLM"/>
    </source>
</evidence>
<protein>
    <recommendedName>
        <fullName evidence="3">DUF4926 domain-containing protein</fullName>
    </recommendedName>
</protein>
<proteinExistence type="predicted"/>
<comment type="caution">
    <text evidence="1">The sequence shown here is derived from an EMBL/GenBank/DDBJ whole genome shotgun (WGS) entry which is preliminary data.</text>
</comment>
<reference evidence="1 2" key="1">
    <citation type="submission" date="2022-01" db="EMBL/GenBank/DDBJ databases">
        <title>Nocardioides sp. nov., an actinomycete isolated from mining soil.</title>
        <authorList>
            <person name="Liu L."/>
        </authorList>
    </citation>
    <scope>NUCLEOTIDE SEQUENCE [LARGE SCALE GENOMIC DNA]</scope>
    <source>
        <strain evidence="1 2">KLBMP 9356</strain>
    </source>
</reference>
<name>A0ABS9HA49_9ACTN</name>
<evidence type="ECO:0000313" key="2">
    <source>
        <dbReference type="Proteomes" id="UP001201161"/>
    </source>
</evidence>
<dbReference type="RefSeq" id="WP_236399708.1">
    <property type="nucleotide sequence ID" value="NZ_JAKJHZ010000005.1"/>
</dbReference>
<dbReference type="EMBL" id="JAKJHZ010000005">
    <property type="protein sequence ID" value="MCF6376883.1"/>
    <property type="molecule type" value="Genomic_DNA"/>
</dbReference>
<gene>
    <name evidence="1" type="ORF">L2K70_04645</name>
</gene>
<evidence type="ECO:0000313" key="1">
    <source>
        <dbReference type="EMBL" id="MCF6376883.1"/>
    </source>
</evidence>
<keyword evidence="2" id="KW-1185">Reference proteome</keyword>
<dbReference type="Proteomes" id="UP001201161">
    <property type="component" value="Unassembled WGS sequence"/>
</dbReference>
<sequence length="124" mass="13940">MALTMRDTYPEHQRPACVITFPDGHDHAGPRQGEIRARLVDDQGDWWFEVQWRNPFHTAHIAAVPVAWCRRPELTDDDGLVTPPPAPVEQAVSLGRDAHADCPRCTTCPSSRTSHCKHAHNTWG</sequence>